<protein>
    <submittedName>
        <fullName evidence="5">(African queen) hypothetical protein</fullName>
    </submittedName>
</protein>
<dbReference type="AlphaFoldDB" id="A0A8J2QHZ2"/>
<evidence type="ECO:0000256" key="4">
    <source>
        <dbReference type="SAM" id="SignalP"/>
    </source>
</evidence>
<sequence length="134" mass="14248">MKFLVLLAVVAYAAAEGVKYDESAASIVRSSFDSSPEGNSFSYGFESNNGIKAQADGVVKNPNGENPALEVKGSVNYNSPDGTPVELVYVANENGYQASGSHVPVPPPIPELILRSLQYIAEHPAPVERVVKKN</sequence>
<dbReference type="InterPro" id="IPR000618">
    <property type="entry name" value="Insect_cuticle"/>
</dbReference>
<dbReference type="PROSITE" id="PS51155">
    <property type="entry name" value="CHIT_BIND_RR_2"/>
    <property type="match status" value="1"/>
</dbReference>
<gene>
    <name evidence="5" type="ORF">DCHRY22_LOCUS3471</name>
</gene>
<evidence type="ECO:0000313" key="5">
    <source>
        <dbReference type="EMBL" id="CAG9562068.1"/>
    </source>
</evidence>
<name>A0A8J2QHZ2_9NEOP</name>
<dbReference type="PANTHER" id="PTHR10380">
    <property type="entry name" value="CUTICLE PROTEIN"/>
    <property type="match status" value="1"/>
</dbReference>
<keyword evidence="1 3" id="KW-0193">Cuticle</keyword>
<evidence type="ECO:0000256" key="3">
    <source>
        <dbReference type="PROSITE-ProRule" id="PRU00497"/>
    </source>
</evidence>
<dbReference type="EMBL" id="CAKASE010000047">
    <property type="protein sequence ID" value="CAG9562068.1"/>
    <property type="molecule type" value="Genomic_DNA"/>
</dbReference>
<keyword evidence="6" id="KW-1185">Reference proteome</keyword>
<comment type="caution">
    <text evidence="5">The sequence shown here is derived from an EMBL/GenBank/DDBJ whole genome shotgun (WGS) entry which is preliminary data.</text>
</comment>
<dbReference type="PROSITE" id="PS00233">
    <property type="entry name" value="CHIT_BIND_RR_1"/>
    <property type="match status" value="1"/>
</dbReference>
<feature type="chain" id="PRO_5035218834" evidence="4">
    <location>
        <begin position="16"/>
        <end position="134"/>
    </location>
</feature>
<dbReference type="GO" id="GO:0008010">
    <property type="term" value="F:structural constituent of chitin-based larval cuticle"/>
    <property type="evidence" value="ECO:0007669"/>
    <property type="project" value="TreeGrafter"/>
</dbReference>
<feature type="signal peptide" evidence="4">
    <location>
        <begin position="1"/>
        <end position="15"/>
    </location>
</feature>
<dbReference type="OrthoDB" id="7998177at2759"/>
<reference evidence="5" key="1">
    <citation type="submission" date="2021-09" db="EMBL/GenBank/DDBJ databases">
        <authorList>
            <person name="Martin H S."/>
        </authorList>
    </citation>
    <scope>NUCLEOTIDE SEQUENCE</scope>
</reference>
<dbReference type="GO" id="GO:0062129">
    <property type="term" value="C:chitin-based extracellular matrix"/>
    <property type="evidence" value="ECO:0007669"/>
    <property type="project" value="TreeGrafter"/>
</dbReference>
<keyword evidence="2 4" id="KW-0732">Signal</keyword>
<proteinExistence type="predicted"/>
<evidence type="ECO:0000256" key="2">
    <source>
        <dbReference type="ARBA" id="ARBA00022729"/>
    </source>
</evidence>
<dbReference type="InterPro" id="IPR050468">
    <property type="entry name" value="Cuticle_Struct_Prot"/>
</dbReference>
<evidence type="ECO:0000313" key="6">
    <source>
        <dbReference type="Proteomes" id="UP000789524"/>
    </source>
</evidence>
<organism evidence="5 6">
    <name type="scientific">Danaus chrysippus</name>
    <name type="common">African queen</name>
    <dbReference type="NCBI Taxonomy" id="151541"/>
    <lineage>
        <taxon>Eukaryota</taxon>
        <taxon>Metazoa</taxon>
        <taxon>Ecdysozoa</taxon>
        <taxon>Arthropoda</taxon>
        <taxon>Hexapoda</taxon>
        <taxon>Insecta</taxon>
        <taxon>Pterygota</taxon>
        <taxon>Neoptera</taxon>
        <taxon>Endopterygota</taxon>
        <taxon>Lepidoptera</taxon>
        <taxon>Glossata</taxon>
        <taxon>Ditrysia</taxon>
        <taxon>Papilionoidea</taxon>
        <taxon>Nymphalidae</taxon>
        <taxon>Danainae</taxon>
        <taxon>Danaini</taxon>
        <taxon>Danaina</taxon>
        <taxon>Danaus</taxon>
        <taxon>Anosia</taxon>
    </lineage>
</organism>
<dbReference type="Proteomes" id="UP000789524">
    <property type="component" value="Unassembled WGS sequence"/>
</dbReference>
<dbReference type="PANTHER" id="PTHR10380:SF238">
    <property type="entry name" value="CUTICULAR PROTEIN 65EA-RELATED"/>
    <property type="match status" value="1"/>
</dbReference>
<evidence type="ECO:0000256" key="1">
    <source>
        <dbReference type="ARBA" id="ARBA00022460"/>
    </source>
</evidence>
<dbReference type="InterPro" id="IPR031311">
    <property type="entry name" value="CHIT_BIND_RR_consensus"/>
</dbReference>
<accession>A0A8J2QHZ2</accession>
<dbReference type="Pfam" id="PF00379">
    <property type="entry name" value="Chitin_bind_4"/>
    <property type="match status" value="1"/>
</dbReference>